<organism evidence="3 4">
    <name type="scientific">Paenibacillus zeisoli</name>
    <dbReference type="NCBI Taxonomy" id="2496267"/>
    <lineage>
        <taxon>Bacteria</taxon>
        <taxon>Bacillati</taxon>
        <taxon>Bacillota</taxon>
        <taxon>Bacilli</taxon>
        <taxon>Bacillales</taxon>
        <taxon>Paenibacillaceae</taxon>
        <taxon>Paenibacillus</taxon>
    </lineage>
</organism>
<keyword evidence="4" id="KW-1185">Reference proteome</keyword>
<dbReference type="EMBL" id="RZNX01000012">
    <property type="protein sequence ID" value="RUT28039.1"/>
    <property type="molecule type" value="Genomic_DNA"/>
</dbReference>
<feature type="domain" description="C2H2-type" evidence="2">
    <location>
        <begin position="46"/>
        <end position="66"/>
    </location>
</feature>
<evidence type="ECO:0000313" key="3">
    <source>
        <dbReference type="EMBL" id="RUT28039.1"/>
    </source>
</evidence>
<evidence type="ECO:0000256" key="1">
    <source>
        <dbReference type="SAM" id="Phobius"/>
    </source>
</evidence>
<protein>
    <recommendedName>
        <fullName evidence="2">C2H2-type domain-containing protein</fullName>
    </recommendedName>
</protein>
<comment type="caution">
    <text evidence="3">The sequence shown here is derived from an EMBL/GenBank/DDBJ whole genome shotgun (WGS) entry which is preliminary data.</text>
</comment>
<feature type="transmembrane region" description="Helical" evidence="1">
    <location>
        <begin position="77"/>
        <end position="98"/>
    </location>
</feature>
<accession>A0A433X1P3</accession>
<dbReference type="InterPro" id="IPR013087">
    <property type="entry name" value="Znf_C2H2_type"/>
</dbReference>
<evidence type="ECO:0000313" key="4">
    <source>
        <dbReference type="Proteomes" id="UP000272464"/>
    </source>
</evidence>
<name>A0A433X1P3_9BACL</name>
<feature type="transmembrane region" description="Helical" evidence="1">
    <location>
        <begin position="7"/>
        <end position="26"/>
    </location>
</feature>
<dbReference type="Proteomes" id="UP000272464">
    <property type="component" value="Unassembled WGS sequence"/>
</dbReference>
<dbReference type="AlphaFoldDB" id="A0A433X1P3"/>
<sequence length="104" mass="11933">MEIILGIGLFSLIILMCLFFACMYLLKAYYGFTESKEEKQNPMMSCYVCEKSISKTAKMCPHCGEHYGDANNTSYPVFDVIATLFFLFFAFAALMYLIEIIQKN</sequence>
<gene>
    <name evidence="3" type="ORF">EJP77_18665</name>
</gene>
<dbReference type="OrthoDB" id="2667234at2"/>
<keyword evidence="1" id="KW-1133">Transmembrane helix</keyword>
<keyword evidence="1" id="KW-0812">Transmembrane</keyword>
<dbReference type="PROSITE" id="PS00028">
    <property type="entry name" value="ZINC_FINGER_C2H2_1"/>
    <property type="match status" value="1"/>
</dbReference>
<dbReference type="RefSeq" id="WP_127200778.1">
    <property type="nucleotide sequence ID" value="NZ_RZNX01000012.1"/>
</dbReference>
<reference evidence="3 4" key="1">
    <citation type="submission" date="2018-12" db="EMBL/GenBank/DDBJ databases">
        <authorList>
            <person name="Sun L."/>
            <person name="Chen Z."/>
        </authorList>
    </citation>
    <scope>NUCLEOTIDE SEQUENCE [LARGE SCALE GENOMIC DNA]</scope>
    <source>
        <strain evidence="3 4">3-5-3</strain>
    </source>
</reference>
<keyword evidence="1" id="KW-0472">Membrane</keyword>
<proteinExistence type="predicted"/>
<evidence type="ECO:0000259" key="2">
    <source>
        <dbReference type="PROSITE" id="PS00028"/>
    </source>
</evidence>